<dbReference type="GO" id="GO:0005773">
    <property type="term" value="C:vacuole"/>
    <property type="evidence" value="ECO:0007669"/>
    <property type="project" value="TreeGrafter"/>
</dbReference>
<feature type="active site" evidence="7">
    <location>
        <position position="251"/>
    </location>
</feature>
<dbReference type="PANTHER" id="PTHR11315">
    <property type="entry name" value="PROTEASE FAMILY C26 GAMMA-GLUTAMYL HYDROLASE"/>
    <property type="match status" value="1"/>
</dbReference>
<sequence length="324" mass="36866">MYTCIILIICNLCIFVYIRFFLYGILLLFMCLRDTIGRNQIPWILTQEVADDDMKPFGKTYIPASYVKYLESAGSRVMPVTLNQTEAEYKNIFKAINGLLLIGGSVDLETSAFAQTAKIFYRFALKANDIGDYFPIWGTCLGLQLLTVLVAEENVLSRTPAENIALALNLSTEAHSSRMFEKFPPDILASLSQEPLTGNFHHYGVTKEDFRNNVKLREFFSVLSTNTAIDGSVFVSTMEGKKYPFYGVQWHPEVNRFQWNPGYQFPHSENAVRVSSLLAEFFVGEGKKSLHHFSSPNEESKALIYNFNPVYVGNITAYEQVYFF</sequence>
<dbReference type="AlphaFoldDB" id="A0AAY4EWT6"/>
<keyword evidence="8" id="KW-0812">Transmembrane</keyword>
<evidence type="ECO:0000313" key="9">
    <source>
        <dbReference type="Ensembl" id="ENSDCDP00010061731.1"/>
    </source>
</evidence>
<reference evidence="9" key="3">
    <citation type="submission" date="2025-09" db="UniProtKB">
        <authorList>
            <consortium name="Ensembl"/>
        </authorList>
    </citation>
    <scope>IDENTIFICATION</scope>
</reference>
<organism evidence="9 10">
    <name type="scientific">Denticeps clupeoides</name>
    <name type="common">denticle herring</name>
    <dbReference type="NCBI Taxonomy" id="299321"/>
    <lineage>
        <taxon>Eukaryota</taxon>
        <taxon>Metazoa</taxon>
        <taxon>Chordata</taxon>
        <taxon>Craniata</taxon>
        <taxon>Vertebrata</taxon>
        <taxon>Euteleostomi</taxon>
        <taxon>Actinopterygii</taxon>
        <taxon>Neopterygii</taxon>
        <taxon>Teleostei</taxon>
        <taxon>Clupei</taxon>
        <taxon>Clupeiformes</taxon>
        <taxon>Denticipitoidei</taxon>
        <taxon>Denticipitidae</taxon>
        <taxon>Denticeps</taxon>
    </lineage>
</organism>
<evidence type="ECO:0000256" key="2">
    <source>
        <dbReference type="ARBA" id="ARBA00011083"/>
    </source>
</evidence>
<dbReference type="InterPro" id="IPR029062">
    <property type="entry name" value="Class_I_gatase-like"/>
</dbReference>
<dbReference type="GO" id="GO:0005576">
    <property type="term" value="C:extracellular region"/>
    <property type="evidence" value="ECO:0007669"/>
    <property type="project" value="UniProtKB-SubCell"/>
</dbReference>
<evidence type="ECO:0000256" key="4">
    <source>
        <dbReference type="ARBA" id="ARBA00022729"/>
    </source>
</evidence>
<dbReference type="GO" id="GO:0046900">
    <property type="term" value="P:tetrahydrofolylpolyglutamate metabolic process"/>
    <property type="evidence" value="ECO:0007669"/>
    <property type="project" value="TreeGrafter"/>
</dbReference>
<dbReference type="Ensembl" id="ENSDCDT00010072505.1">
    <property type="protein sequence ID" value="ENSDCDP00010061731.1"/>
    <property type="gene ID" value="ENSDCDG00010034011.1"/>
</dbReference>
<comment type="catalytic activity">
    <reaction evidence="7">
        <text>(6S)-5,6,7,8-tetrahydrofolyl-(gamma-L-Glu)(n) + (n-1) H2O = (6S)-5,6,7,8-tetrahydrofolate + (n-1) L-glutamate</text>
        <dbReference type="Rhea" id="RHEA:56784"/>
        <dbReference type="Rhea" id="RHEA-COMP:14738"/>
        <dbReference type="ChEBI" id="CHEBI:15377"/>
        <dbReference type="ChEBI" id="CHEBI:29985"/>
        <dbReference type="ChEBI" id="CHEBI:57453"/>
        <dbReference type="ChEBI" id="CHEBI:141005"/>
        <dbReference type="EC" id="3.4.19.9"/>
    </reaction>
</comment>
<keyword evidence="8" id="KW-0472">Membrane</keyword>
<name>A0AAY4EWT6_9TELE</name>
<feature type="transmembrane region" description="Helical" evidence="8">
    <location>
        <begin position="6"/>
        <end position="32"/>
    </location>
</feature>
<dbReference type="EC" id="3.4.19.9" evidence="7"/>
<accession>A0AAY4EWT6</accession>
<proteinExistence type="inferred from homology"/>
<keyword evidence="8" id="KW-1133">Transmembrane helix</keyword>
<dbReference type="PROSITE" id="PS51273">
    <property type="entry name" value="GATASE_TYPE_1"/>
    <property type="match status" value="1"/>
</dbReference>
<evidence type="ECO:0000256" key="7">
    <source>
        <dbReference type="PROSITE-ProRule" id="PRU00607"/>
    </source>
</evidence>
<evidence type="ECO:0000313" key="10">
    <source>
        <dbReference type="Proteomes" id="UP000694580"/>
    </source>
</evidence>
<keyword evidence="3" id="KW-0964">Secreted</keyword>
<evidence type="ECO:0000256" key="6">
    <source>
        <dbReference type="PIRSR" id="PIRSR615527-1"/>
    </source>
</evidence>
<dbReference type="PROSITE" id="PS51275">
    <property type="entry name" value="PEPTIDASE_C26_GGH"/>
    <property type="match status" value="1"/>
</dbReference>
<dbReference type="GeneTree" id="ENSGT00490000043388"/>
<dbReference type="Pfam" id="PF07722">
    <property type="entry name" value="Peptidase_C26"/>
    <property type="match status" value="1"/>
</dbReference>
<keyword evidence="5 7" id="KW-0378">Hydrolase</keyword>
<dbReference type="InterPro" id="IPR015527">
    <property type="entry name" value="Pept_C26_g-glut_hydrolase"/>
</dbReference>
<dbReference type="FunFam" id="3.40.50.880:FF:000024">
    <property type="entry name" value="Folate gamma-glutamyl hydrolase"/>
    <property type="match status" value="1"/>
</dbReference>
<dbReference type="SUPFAM" id="SSF52317">
    <property type="entry name" value="Class I glutamine amidotransferase-like"/>
    <property type="match status" value="1"/>
</dbReference>
<comment type="subcellular location">
    <subcellularLocation>
        <location evidence="1">Secreted</location>
        <location evidence="1">Extracellular space</location>
    </subcellularLocation>
</comment>
<dbReference type="InterPro" id="IPR011697">
    <property type="entry name" value="Peptidase_C26"/>
</dbReference>
<reference evidence="9" key="2">
    <citation type="submission" date="2025-08" db="UniProtKB">
        <authorList>
            <consortium name="Ensembl"/>
        </authorList>
    </citation>
    <scope>IDENTIFICATION</scope>
</reference>
<feature type="active site" description="Nucleophile" evidence="6 7">
    <location>
        <position position="140"/>
    </location>
</feature>
<gene>
    <name evidence="9" type="primary">GGH</name>
</gene>
<evidence type="ECO:0000256" key="5">
    <source>
        <dbReference type="ARBA" id="ARBA00022801"/>
    </source>
</evidence>
<keyword evidence="10" id="KW-1185">Reference proteome</keyword>
<comment type="similarity">
    <text evidence="2">Belongs to the peptidase C26 family.</text>
</comment>
<dbReference type="GO" id="GO:0034722">
    <property type="term" value="F:gamma-glutamyl-peptidase activity"/>
    <property type="evidence" value="ECO:0007669"/>
    <property type="project" value="UniProtKB-UniRule"/>
</dbReference>
<evidence type="ECO:0000256" key="8">
    <source>
        <dbReference type="SAM" id="Phobius"/>
    </source>
</evidence>
<dbReference type="PANTHER" id="PTHR11315:SF1">
    <property type="entry name" value="FOLATE GAMMA-GLUTAMYL HYDROLASE"/>
    <property type="match status" value="1"/>
</dbReference>
<keyword evidence="4" id="KW-0732">Signal</keyword>
<protein>
    <recommendedName>
        <fullName evidence="7">folate gamma-glutamyl hydrolase</fullName>
        <ecNumber evidence="7">3.4.19.9</ecNumber>
    </recommendedName>
</protein>
<reference evidence="9 10" key="1">
    <citation type="submission" date="2020-06" db="EMBL/GenBank/DDBJ databases">
        <authorList>
            <consortium name="Wellcome Sanger Institute Data Sharing"/>
        </authorList>
    </citation>
    <scope>NUCLEOTIDE SEQUENCE [LARGE SCALE GENOMIC DNA]</scope>
</reference>
<dbReference type="Proteomes" id="UP000694580">
    <property type="component" value="Chromosome 11"/>
</dbReference>
<evidence type="ECO:0000256" key="1">
    <source>
        <dbReference type="ARBA" id="ARBA00004239"/>
    </source>
</evidence>
<evidence type="ECO:0000256" key="3">
    <source>
        <dbReference type="ARBA" id="ARBA00022525"/>
    </source>
</evidence>
<feature type="active site" description="Proton donor" evidence="6">
    <location>
        <position position="251"/>
    </location>
</feature>
<dbReference type="Gene3D" id="3.40.50.880">
    <property type="match status" value="1"/>
</dbReference>